<dbReference type="EMBL" id="RAQO01000008">
    <property type="protein sequence ID" value="RKF15645.1"/>
    <property type="molecule type" value="Genomic_DNA"/>
</dbReference>
<reference evidence="2 3" key="1">
    <citation type="submission" date="2018-09" db="EMBL/GenBank/DDBJ databases">
        <authorList>
            <person name="Wang Z."/>
        </authorList>
    </citation>
    <scope>NUCLEOTIDE SEQUENCE [LARGE SCALE GENOMIC DNA]</scope>
    <source>
        <strain evidence="2 3">ALS 81</strain>
    </source>
</reference>
<dbReference type="RefSeq" id="WP_120355731.1">
    <property type="nucleotide sequence ID" value="NZ_RAQO01000008.1"/>
</dbReference>
<dbReference type="AlphaFoldDB" id="A0A420E8B0"/>
<protein>
    <submittedName>
        <fullName evidence="2">DUF1499 domain-containing protein</fullName>
    </submittedName>
</protein>
<gene>
    <name evidence="2" type="ORF">DBZ36_14765</name>
</gene>
<dbReference type="InterPro" id="IPR010865">
    <property type="entry name" value="DUF1499"/>
</dbReference>
<evidence type="ECO:0000313" key="2">
    <source>
        <dbReference type="EMBL" id="RKF15645.1"/>
    </source>
</evidence>
<dbReference type="Pfam" id="PF07386">
    <property type="entry name" value="DUF1499"/>
    <property type="match status" value="1"/>
</dbReference>
<keyword evidence="3" id="KW-1185">Reference proteome</keyword>
<comment type="caution">
    <text evidence="2">The sequence shown here is derived from an EMBL/GenBank/DDBJ whole genome shotgun (WGS) entry which is preliminary data.</text>
</comment>
<accession>A0A420E8B0</accession>
<keyword evidence="1" id="KW-0812">Transmembrane</keyword>
<evidence type="ECO:0000256" key="1">
    <source>
        <dbReference type="SAM" id="Phobius"/>
    </source>
</evidence>
<dbReference type="Proteomes" id="UP000286482">
    <property type="component" value="Unassembled WGS sequence"/>
</dbReference>
<dbReference type="OrthoDB" id="9793534at2"/>
<keyword evidence="1" id="KW-1133">Transmembrane helix</keyword>
<dbReference type="PANTHER" id="PTHR34801:SF6">
    <property type="entry name" value="SLL1620 PROTEIN"/>
    <property type="match status" value="1"/>
</dbReference>
<keyword evidence="1" id="KW-0472">Membrane</keyword>
<evidence type="ECO:0000313" key="3">
    <source>
        <dbReference type="Proteomes" id="UP000286482"/>
    </source>
</evidence>
<organism evidence="2 3">
    <name type="scientific">Alginatibacterium sediminis</name>
    <dbReference type="NCBI Taxonomy" id="2164068"/>
    <lineage>
        <taxon>Bacteria</taxon>
        <taxon>Pseudomonadati</taxon>
        <taxon>Pseudomonadota</taxon>
        <taxon>Gammaproteobacteria</taxon>
        <taxon>Alteromonadales</taxon>
        <taxon>Alteromonadaceae</taxon>
        <taxon>Alginatibacterium</taxon>
    </lineage>
</organism>
<name>A0A420E8B0_9ALTE</name>
<sequence>MKYIGIIVVIVLAIALYMVWGNLKQPDYLGLKNGQFAPMPSSPNAVSSQSEDASKKVEALPLKADIETTKEAVLASVAQLSEFEVVTNNPDYMHIVFVTEKMRYRDDLELYFDQEQGLLHYRSQSRVGYSDKGLNAERYAKFAVIYASL</sequence>
<feature type="transmembrane region" description="Helical" evidence="1">
    <location>
        <begin position="6"/>
        <end position="23"/>
    </location>
</feature>
<dbReference type="PANTHER" id="PTHR34801">
    <property type="entry name" value="EXPRESSED PROTEIN"/>
    <property type="match status" value="1"/>
</dbReference>
<proteinExistence type="predicted"/>